<dbReference type="AlphaFoldDB" id="A0A9P4SIW7"/>
<dbReference type="SMART" id="SM00829">
    <property type="entry name" value="PKS_ER"/>
    <property type="match status" value="1"/>
</dbReference>
<feature type="region of interest" description="Disordered" evidence="1">
    <location>
        <begin position="1"/>
        <end position="22"/>
    </location>
</feature>
<keyword evidence="4" id="KW-1185">Reference proteome</keyword>
<dbReference type="Gene3D" id="3.40.50.720">
    <property type="entry name" value="NAD(P)-binding Rossmann-like Domain"/>
    <property type="match status" value="1"/>
</dbReference>
<dbReference type="EMBL" id="MU006089">
    <property type="protein sequence ID" value="KAF2843109.1"/>
    <property type="molecule type" value="Genomic_DNA"/>
</dbReference>
<comment type="caution">
    <text evidence="3">The sequence shown here is derived from an EMBL/GenBank/DDBJ whole genome shotgun (WGS) entry which is preliminary data.</text>
</comment>
<dbReference type="OrthoDB" id="809632at2759"/>
<evidence type="ECO:0000313" key="4">
    <source>
        <dbReference type="Proteomes" id="UP000799429"/>
    </source>
</evidence>
<feature type="domain" description="Enoyl reductase (ER)" evidence="2">
    <location>
        <begin position="12"/>
        <end position="325"/>
    </location>
</feature>
<name>A0A9P4SIW7_9PEZI</name>
<dbReference type="Proteomes" id="UP000799429">
    <property type="component" value="Unassembled WGS sequence"/>
</dbReference>
<dbReference type="Gene3D" id="3.90.180.10">
    <property type="entry name" value="Medium-chain alcohol dehydrogenases, catalytic domain"/>
    <property type="match status" value="1"/>
</dbReference>
<proteinExistence type="predicted"/>
<evidence type="ECO:0000259" key="2">
    <source>
        <dbReference type="SMART" id="SM00829"/>
    </source>
</evidence>
<dbReference type="InterPro" id="IPR036291">
    <property type="entry name" value="NAD(P)-bd_dom_sf"/>
</dbReference>
<dbReference type="SUPFAM" id="SSF51735">
    <property type="entry name" value="NAD(P)-binding Rossmann-fold domains"/>
    <property type="match status" value="1"/>
</dbReference>
<protein>
    <recommendedName>
        <fullName evidence="2">Enoyl reductase (ER) domain-containing protein</fullName>
    </recommendedName>
</protein>
<dbReference type="PANTHER" id="PTHR43677:SF11">
    <property type="entry name" value="ZINC-CONTAINING ALCOHOL DEHYDROGENASE"/>
    <property type="match status" value="1"/>
</dbReference>
<reference evidence="3" key="1">
    <citation type="journal article" date="2020" name="Stud. Mycol.">
        <title>101 Dothideomycetes genomes: a test case for predicting lifestyles and emergence of pathogens.</title>
        <authorList>
            <person name="Haridas S."/>
            <person name="Albert R."/>
            <person name="Binder M."/>
            <person name="Bloem J."/>
            <person name="Labutti K."/>
            <person name="Salamov A."/>
            <person name="Andreopoulos B."/>
            <person name="Baker S."/>
            <person name="Barry K."/>
            <person name="Bills G."/>
            <person name="Bluhm B."/>
            <person name="Cannon C."/>
            <person name="Castanera R."/>
            <person name="Culley D."/>
            <person name="Daum C."/>
            <person name="Ezra D."/>
            <person name="Gonzalez J."/>
            <person name="Henrissat B."/>
            <person name="Kuo A."/>
            <person name="Liang C."/>
            <person name="Lipzen A."/>
            <person name="Lutzoni F."/>
            <person name="Magnuson J."/>
            <person name="Mondo S."/>
            <person name="Nolan M."/>
            <person name="Ohm R."/>
            <person name="Pangilinan J."/>
            <person name="Park H.-J."/>
            <person name="Ramirez L."/>
            <person name="Alfaro M."/>
            <person name="Sun H."/>
            <person name="Tritt A."/>
            <person name="Yoshinaga Y."/>
            <person name="Zwiers L.-H."/>
            <person name="Turgeon B."/>
            <person name="Goodwin S."/>
            <person name="Spatafora J."/>
            <person name="Crous P."/>
            <person name="Grigoriev I."/>
        </authorList>
    </citation>
    <scope>NUCLEOTIDE SEQUENCE</scope>
    <source>
        <strain evidence="3">CBS 101060</strain>
    </source>
</reference>
<organism evidence="3 4">
    <name type="scientific">Patellaria atrata CBS 101060</name>
    <dbReference type="NCBI Taxonomy" id="1346257"/>
    <lineage>
        <taxon>Eukaryota</taxon>
        <taxon>Fungi</taxon>
        <taxon>Dikarya</taxon>
        <taxon>Ascomycota</taxon>
        <taxon>Pezizomycotina</taxon>
        <taxon>Dothideomycetes</taxon>
        <taxon>Dothideomycetes incertae sedis</taxon>
        <taxon>Patellariales</taxon>
        <taxon>Patellariaceae</taxon>
        <taxon>Patellaria</taxon>
    </lineage>
</organism>
<dbReference type="PANTHER" id="PTHR43677">
    <property type="entry name" value="SHORT-CHAIN DEHYDROGENASE/REDUCTASE"/>
    <property type="match status" value="1"/>
</dbReference>
<accession>A0A9P4SIW7</accession>
<sequence>MSTFKVEDWSQGPQLSELDPLPSPSDLEVQLDLVATALHPVVRSRASGQHYSARQLPHTVGVDGVGRTKDGDLVYFTTFSQSGGSFATQLTVPKANITPIPTALLHESREHAIDLVAENDLSDTNAAVKVAAGVNPAMASYMAIRTRTTALPKGFTALILGATSAAGRAAIHIARHLGAGKVFGLARNQGALDTLGLDRSIVLKDPAAETEFGDLRRVDLVLDFLYGEPVRAVFAALPPFRPIQYVQIGSLAGQSIDLPSALLRGKDVTLRGAGPGAWRFDQLQAELPGLLEAMVGLKGPETRTVRFEMVEEEWGKKEGRERLVFVGNGGK</sequence>
<gene>
    <name evidence="3" type="ORF">M501DRAFT_1012476</name>
</gene>
<dbReference type="InterPro" id="IPR051397">
    <property type="entry name" value="Zn-ADH-like_protein"/>
</dbReference>
<dbReference type="SUPFAM" id="SSF50129">
    <property type="entry name" value="GroES-like"/>
    <property type="match status" value="1"/>
</dbReference>
<evidence type="ECO:0000256" key="1">
    <source>
        <dbReference type="SAM" id="MobiDB-lite"/>
    </source>
</evidence>
<dbReference type="InterPro" id="IPR020843">
    <property type="entry name" value="ER"/>
</dbReference>
<evidence type="ECO:0000313" key="3">
    <source>
        <dbReference type="EMBL" id="KAF2843109.1"/>
    </source>
</evidence>
<dbReference type="InterPro" id="IPR011032">
    <property type="entry name" value="GroES-like_sf"/>
</dbReference>
<dbReference type="GO" id="GO:0016491">
    <property type="term" value="F:oxidoreductase activity"/>
    <property type="evidence" value="ECO:0007669"/>
    <property type="project" value="InterPro"/>
</dbReference>